<evidence type="ECO:0000256" key="1">
    <source>
        <dbReference type="SAM" id="MobiDB-lite"/>
    </source>
</evidence>
<dbReference type="EMBL" id="JAIFRP010000030">
    <property type="protein sequence ID" value="KAK2583618.1"/>
    <property type="molecule type" value="Genomic_DNA"/>
</dbReference>
<feature type="region of interest" description="Disordered" evidence="1">
    <location>
        <begin position="61"/>
        <end position="81"/>
    </location>
</feature>
<organism evidence="2 3">
    <name type="scientific">Odynerus spinipes</name>
    <dbReference type="NCBI Taxonomy" id="1348599"/>
    <lineage>
        <taxon>Eukaryota</taxon>
        <taxon>Metazoa</taxon>
        <taxon>Ecdysozoa</taxon>
        <taxon>Arthropoda</taxon>
        <taxon>Hexapoda</taxon>
        <taxon>Insecta</taxon>
        <taxon>Pterygota</taxon>
        <taxon>Neoptera</taxon>
        <taxon>Endopterygota</taxon>
        <taxon>Hymenoptera</taxon>
        <taxon>Apocrita</taxon>
        <taxon>Aculeata</taxon>
        <taxon>Vespoidea</taxon>
        <taxon>Vespidae</taxon>
        <taxon>Eumeninae</taxon>
        <taxon>Odynerus</taxon>
    </lineage>
</organism>
<evidence type="ECO:0000313" key="3">
    <source>
        <dbReference type="Proteomes" id="UP001258017"/>
    </source>
</evidence>
<comment type="caution">
    <text evidence="2">The sequence shown here is derived from an EMBL/GenBank/DDBJ whole genome shotgun (WGS) entry which is preliminary data.</text>
</comment>
<evidence type="ECO:0000313" key="2">
    <source>
        <dbReference type="EMBL" id="KAK2583618.1"/>
    </source>
</evidence>
<dbReference type="AlphaFoldDB" id="A0AAD9RPY2"/>
<accession>A0AAD9RPY2</accession>
<sequence length="81" mass="9409">MTVGCVKSLLMRYLIQLDITFDPKPTEMNSTQSSGFGMHRDRKKLNFTKILRKRGSRLRLEDKNELGERRKSDAGRISHTI</sequence>
<proteinExistence type="predicted"/>
<reference evidence="2" key="2">
    <citation type="journal article" date="2023" name="Commun. Biol.">
        <title>Intrasexual cuticular hydrocarbon dimorphism in a wasp sheds light on hydrocarbon biosynthesis genes in Hymenoptera.</title>
        <authorList>
            <person name="Moris V.C."/>
            <person name="Podsiadlowski L."/>
            <person name="Martin S."/>
            <person name="Oeyen J.P."/>
            <person name="Donath A."/>
            <person name="Petersen M."/>
            <person name="Wilbrandt J."/>
            <person name="Misof B."/>
            <person name="Liedtke D."/>
            <person name="Thamm M."/>
            <person name="Scheiner R."/>
            <person name="Schmitt T."/>
            <person name="Niehuis O."/>
        </authorList>
    </citation>
    <scope>NUCLEOTIDE SEQUENCE</scope>
    <source>
        <strain evidence="2">GBR_01_08_01A</strain>
    </source>
</reference>
<dbReference type="Proteomes" id="UP001258017">
    <property type="component" value="Unassembled WGS sequence"/>
</dbReference>
<gene>
    <name evidence="2" type="ORF">KPH14_009556</name>
</gene>
<protein>
    <submittedName>
        <fullName evidence="2">Uncharacterized protein</fullName>
    </submittedName>
</protein>
<reference evidence="2" key="1">
    <citation type="submission" date="2021-08" db="EMBL/GenBank/DDBJ databases">
        <authorList>
            <person name="Misof B."/>
            <person name="Oliver O."/>
            <person name="Podsiadlowski L."/>
            <person name="Donath A."/>
            <person name="Peters R."/>
            <person name="Mayer C."/>
            <person name="Rust J."/>
            <person name="Gunkel S."/>
            <person name="Lesny P."/>
            <person name="Martin S."/>
            <person name="Oeyen J.P."/>
            <person name="Petersen M."/>
            <person name="Panagiotis P."/>
            <person name="Wilbrandt J."/>
            <person name="Tanja T."/>
        </authorList>
    </citation>
    <scope>NUCLEOTIDE SEQUENCE</scope>
    <source>
        <strain evidence="2">GBR_01_08_01A</strain>
        <tissue evidence="2">Thorax + abdomen</tissue>
    </source>
</reference>
<keyword evidence="3" id="KW-1185">Reference proteome</keyword>
<name>A0AAD9RPY2_9HYME</name>